<evidence type="ECO:0000313" key="5">
    <source>
        <dbReference type="Proteomes" id="UP000445000"/>
    </source>
</evidence>
<dbReference type="InterPro" id="IPR023753">
    <property type="entry name" value="FAD/NAD-binding_dom"/>
</dbReference>
<evidence type="ECO:0000256" key="1">
    <source>
        <dbReference type="ARBA" id="ARBA00023002"/>
    </source>
</evidence>
<feature type="domain" description="FAD/NAD(P)-binding" evidence="3">
    <location>
        <begin position="14"/>
        <end position="376"/>
    </location>
</feature>
<name>A0A829YEG4_9GAMM</name>
<dbReference type="AlphaFoldDB" id="A0A829YEG4"/>
<dbReference type="GO" id="GO:0016491">
    <property type="term" value="F:oxidoreductase activity"/>
    <property type="evidence" value="ECO:0007669"/>
    <property type="project" value="UniProtKB-KW"/>
</dbReference>
<dbReference type="InterPro" id="IPR017224">
    <property type="entry name" value="Opine_Oxase_asu/HCN_bsu"/>
</dbReference>
<evidence type="ECO:0000259" key="2">
    <source>
        <dbReference type="Pfam" id="PF04324"/>
    </source>
</evidence>
<dbReference type="CDD" id="cd19946">
    <property type="entry name" value="GlpA-like_Fer2_BFD-like"/>
    <property type="match status" value="1"/>
</dbReference>
<dbReference type="EMBL" id="BLJN01000003">
    <property type="protein sequence ID" value="GFE81667.1"/>
    <property type="molecule type" value="Genomic_DNA"/>
</dbReference>
<dbReference type="InterPro" id="IPR051691">
    <property type="entry name" value="Metab_Enz_Cyan_OpOx_G3PDH"/>
</dbReference>
<dbReference type="PANTHER" id="PTHR42949">
    <property type="entry name" value="ANAEROBIC GLYCEROL-3-PHOSPHATE DEHYDROGENASE SUBUNIT B"/>
    <property type="match status" value="1"/>
</dbReference>
<dbReference type="SUPFAM" id="SSF51905">
    <property type="entry name" value="FAD/NAD(P)-binding domain"/>
    <property type="match status" value="1"/>
</dbReference>
<reference evidence="5" key="1">
    <citation type="submission" date="2020-01" db="EMBL/GenBank/DDBJ databases">
        <title>'Steroidobacter agaridevorans' sp. nov., agar-degrading bacteria isolated from rhizosphere soils.</title>
        <authorList>
            <person name="Ikenaga M."/>
            <person name="Kataoka M."/>
            <person name="Murouchi A."/>
            <person name="Katsuragi S."/>
            <person name="Sakai M."/>
        </authorList>
    </citation>
    <scope>NUCLEOTIDE SEQUENCE [LARGE SCALE GENOMIC DNA]</scope>
    <source>
        <strain evidence="5">YU21-B</strain>
    </source>
</reference>
<dbReference type="Pfam" id="PF04324">
    <property type="entry name" value="Fer2_BFD"/>
    <property type="match status" value="1"/>
</dbReference>
<dbReference type="InterPro" id="IPR007419">
    <property type="entry name" value="BFD-like_2Fe2S-bd_dom"/>
</dbReference>
<sequence length="523" mass="56174">MGASDQQVSDATCDVAIIGAGPSGLAAAAVLREHGVGVTVIDEQPRAGGQILRQPPKNFSVAHWLPAKLYYRVKAALHAVSERQDIDWRFQSTVLGILRPSAYRTLRADASGAAGPESAAVRSHMERQTSVAGPDQKLGGDAHELWIQGPSGCYLLRANAVLLAPGCYERPLAFPGWTLPGVMGAGAIQGFVKSQQFVPGNRFVLAGSHPLQLVVADQLLTAGAQVAAVVFTQRKQQALRMLRHPFVALRHHRQLLETSHILRRLRRAGVPVIFGHTIVRADGAHAVEKATIAEINPSGTIDHHKTHVFECDRIGVCHGFLASSELARQTGADMHWKDHAGGWLARHDDWLESSIRNLFVAGEITSVDGADAALEKGRIAAVGILRSLGRLDDNRARSLASNARKRLSHLQRFAAVLQQLAQPPAGLALQTMSDDTLLCRCESIQRGELQRALADNKHVLSADAAKLLTRVGMGLCQGRLCGDNVARVIADARGVQPDEVGPFQAQAPVKPVPLAALTRGRCS</sequence>
<dbReference type="PRINTS" id="PR00419">
    <property type="entry name" value="ADXRDTASE"/>
</dbReference>
<proteinExistence type="predicted"/>
<feature type="domain" description="BFD-like [2Fe-2S]-binding" evidence="2">
    <location>
        <begin position="438"/>
        <end position="490"/>
    </location>
</feature>
<organism evidence="4 5">
    <name type="scientific">Steroidobacter agaridevorans</name>
    <dbReference type="NCBI Taxonomy" id="2695856"/>
    <lineage>
        <taxon>Bacteria</taxon>
        <taxon>Pseudomonadati</taxon>
        <taxon>Pseudomonadota</taxon>
        <taxon>Gammaproteobacteria</taxon>
        <taxon>Steroidobacterales</taxon>
        <taxon>Steroidobacteraceae</taxon>
        <taxon>Steroidobacter</taxon>
    </lineage>
</organism>
<dbReference type="InterPro" id="IPR036188">
    <property type="entry name" value="FAD/NAD-bd_sf"/>
</dbReference>
<evidence type="ECO:0000259" key="3">
    <source>
        <dbReference type="Pfam" id="PF07992"/>
    </source>
</evidence>
<dbReference type="PANTHER" id="PTHR42949:SF3">
    <property type="entry name" value="ANAEROBIC GLYCEROL-3-PHOSPHATE DEHYDROGENASE SUBUNIT B"/>
    <property type="match status" value="1"/>
</dbReference>
<evidence type="ECO:0000313" key="4">
    <source>
        <dbReference type="EMBL" id="GFE81667.1"/>
    </source>
</evidence>
<dbReference type="PIRSF" id="PIRSF037495">
    <property type="entry name" value="Opine_OX_OoxA/HcnB"/>
    <property type="match status" value="1"/>
</dbReference>
<accession>A0A829YEG4</accession>
<protein>
    <submittedName>
        <fullName evidence="4">Pyridine nucleotide-disulfide oxidoreductase</fullName>
    </submittedName>
</protein>
<dbReference type="InterPro" id="IPR041854">
    <property type="entry name" value="BFD-like_2Fe2S-bd_dom_sf"/>
</dbReference>
<dbReference type="RefSeq" id="WP_161813281.1">
    <property type="nucleotide sequence ID" value="NZ_BLJN01000003.1"/>
</dbReference>
<comment type="caution">
    <text evidence="4">The sequence shown here is derived from an EMBL/GenBank/DDBJ whole genome shotgun (WGS) entry which is preliminary data.</text>
</comment>
<keyword evidence="5" id="KW-1185">Reference proteome</keyword>
<gene>
    <name evidence="4" type="ORF">GCM10011487_36670</name>
</gene>
<dbReference type="Proteomes" id="UP000445000">
    <property type="component" value="Unassembled WGS sequence"/>
</dbReference>
<dbReference type="Pfam" id="PF07992">
    <property type="entry name" value="Pyr_redox_2"/>
    <property type="match status" value="1"/>
</dbReference>
<dbReference type="Gene3D" id="3.50.50.60">
    <property type="entry name" value="FAD/NAD(P)-binding domain"/>
    <property type="match status" value="3"/>
</dbReference>
<dbReference type="Gene3D" id="1.10.10.1100">
    <property type="entry name" value="BFD-like [2Fe-2S]-binding domain"/>
    <property type="match status" value="1"/>
</dbReference>
<keyword evidence="1" id="KW-0560">Oxidoreductase</keyword>